<reference evidence="2" key="1">
    <citation type="submission" date="2023-01" db="EMBL/GenBank/DDBJ databases">
        <authorList>
            <person name="Van Ghelder C."/>
            <person name="Rancurel C."/>
        </authorList>
    </citation>
    <scope>NUCLEOTIDE SEQUENCE</scope>
    <source>
        <strain evidence="2">CNCM I-4278</strain>
    </source>
</reference>
<comment type="caution">
    <text evidence="2">The sequence shown here is derived from an EMBL/GenBank/DDBJ whole genome shotgun (WGS) entry which is preliminary data.</text>
</comment>
<keyword evidence="3" id="KW-1185">Reference proteome</keyword>
<dbReference type="EMBL" id="CAOQHR010000001">
    <property type="protein sequence ID" value="CAI6236574.1"/>
    <property type="molecule type" value="Genomic_DNA"/>
</dbReference>
<evidence type="ECO:0000256" key="1">
    <source>
        <dbReference type="SAM" id="MobiDB-lite"/>
    </source>
</evidence>
<gene>
    <name evidence="2" type="ORF">PDIGIT_LOCUS421</name>
</gene>
<organism evidence="2 3">
    <name type="scientific">Periconia digitata</name>
    <dbReference type="NCBI Taxonomy" id="1303443"/>
    <lineage>
        <taxon>Eukaryota</taxon>
        <taxon>Fungi</taxon>
        <taxon>Dikarya</taxon>
        <taxon>Ascomycota</taxon>
        <taxon>Pezizomycotina</taxon>
        <taxon>Dothideomycetes</taxon>
        <taxon>Pleosporomycetidae</taxon>
        <taxon>Pleosporales</taxon>
        <taxon>Massarineae</taxon>
        <taxon>Periconiaceae</taxon>
        <taxon>Periconia</taxon>
    </lineage>
</organism>
<name>A0A9W4U2Z0_9PLEO</name>
<dbReference type="Proteomes" id="UP001152607">
    <property type="component" value="Unassembled WGS sequence"/>
</dbReference>
<proteinExistence type="predicted"/>
<evidence type="ECO:0000313" key="2">
    <source>
        <dbReference type="EMBL" id="CAI6236574.1"/>
    </source>
</evidence>
<feature type="region of interest" description="Disordered" evidence="1">
    <location>
        <begin position="90"/>
        <end position="127"/>
    </location>
</feature>
<feature type="compositionally biased region" description="Polar residues" evidence="1">
    <location>
        <begin position="20"/>
        <end position="37"/>
    </location>
</feature>
<accession>A0A9W4U2Z0</accession>
<evidence type="ECO:0000313" key="3">
    <source>
        <dbReference type="Proteomes" id="UP001152607"/>
    </source>
</evidence>
<feature type="region of interest" description="Disordered" evidence="1">
    <location>
        <begin position="1"/>
        <end position="37"/>
    </location>
</feature>
<protein>
    <submittedName>
        <fullName evidence="2">Uncharacterized protein</fullName>
    </submittedName>
</protein>
<dbReference type="AlphaFoldDB" id="A0A9W4U2Z0"/>
<feature type="compositionally biased region" description="Polar residues" evidence="1">
    <location>
        <begin position="110"/>
        <end position="122"/>
    </location>
</feature>
<dbReference type="OrthoDB" id="10503359at2759"/>
<sequence length="341" mass="38501">MRQRLICQTSPSRPPGRPSNGHQMPHQNFENNQGGFEGLCTSSSSSITGFLNRQIALQGLEGLNFPTEATTDLTASNDPLDTLWMHSLTNQSSNTEPTGQAVDDEDGTASFLNDLQSSSTNERPGFAFKRDNSPTCLIALLSDVSGQIDHIKNLSWDTSQIRLNWLDFRIGTQDSGLQNPLEMTMWTTMKFMLVLQLMTPSNDSTPPIHQSTTPIKLVVISTYLQLLDLLDVFLSQVRQRILEQEVIPNGIDEDQFAFRYHVKGTMELIKHHLVLIENYFGLPEDMRYWPDWRTTRGFLNVQEASMFRHITAEQNQSGTRDGVCRVHKLRSTIQSLSSLLS</sequence>